<accession>A0A4R6RKS1</accession>
<dbReference type="SUPFAM" id="SSF51126">
    <property type="entry name" value="Pectin lyase-like"/>
    <property type="match status" value="1"/>
</dbReference>
<dbReference type="InterPro" id="IPR012334">
    <property type="entry name" value="Pectin_lyas_fold"/>
</dbReference>
<gene>
    <name evidence="5" type="ORF">EDD54_0575</name>
</gene>
<evidence type="ECO:0000256" key="2">
    <source>
        <dbReference type="ARBA" id="ARBA00023180"/>
    </source>
</evidence>
<comment type="caution">
    <text evidence="5">The sequence shown here is derived from an EMBL/GenBank/DDBJ whole genome shotgun (WGS) entry which is preliminary data.</text>
</comment>
<evidence type="ECO:0000313" key="5">
    <source>
        <dbReference type="EMBL" id="TDP86695.1"/>
    </source>
</evidence>
<dbReference type="AlphaFoldDB" id="A0A4R6RKS1"/>
<evidence type="ECO:0000256" key="3">
    <source>
        <dbReference type="SAM" id="MobiDB-lite"/>
    </source>
</evidence>
<dbReference type="RefSeq" id="WP_126536760.1">
    <property type="nucleotide sequence ID" value="NZ_BSPM01000008.1"/>
</dbReference>
<protein>
    <recommendedName>
        <fullName evidence="7">Pectate lyase</fullName>
    </recommendedName>
</protein>
<keyword evidence="6" id="KW-1185">Reference proteome</keyword>
<dbReference type="PANTHER" id="PTHR42970">
    <property type="entry name" value="PECTATE LYASE C-RELATED"/>
    <property type="match status" value="1"/>
</dbReference>
<sequence length="488" mass="51835">MTTARPTRIRPLAAVLALALSTAAAPAAAADPPAFPGADGFGAAATGGRGGRVVYVTTLAANGPGSLQAALDMTGPRYVLFKVSGLVDAQVHLTHGDVTIAGQTSPGGITLRGLITDEAPFLDQDVRAPDRFAENWILRHVRLRPGADGPADDGLRLRYTRNAVVDHVSIGNAVDEAVEISYSSRITIQDSILAETIGSHAFYGGVLMNYSNPAFGFPLDRISLSRNLFARIQGRLPEMSRESPAAARTTLSAQVTSNLYWDPTFYVAIAPDTNVVTDGAGRPYPLFYRLALVDNAFVTRPAFPYAMFGDGVLRASSAARNRILLAGNRLSTRPELSGTDLFYCCNDFAQFGPDRSPIRAKLVPSLAGFPRVARKAPDALPAYVVGNVGAFPRDPMDRRLVGAVAAGKIDPRRTDRNPVGDALLPAFDGAPPPPPRDRDGDGMPDDWEVAHGLPPDRAGANARTLSAAGWTDLEVYLSELAALRVSGR</sequence>
<dbReference type="InterPro" id="IPR011050">
    <property type="entry name" value="Pectin_lyase_fold/virulence"/>
</dbReference>
<feature type="signal peptide" evidence="4">
    <location>
        <begin position="1"/>
        <end position="29"/>
    </location>
</feature>
<dbReference type="EMBL" id="SNXY01000006">
    <property type="protein sequence ID" value="TDP86695.1"/>
    <property type="molecule type" value="Genomic_DNA"/>
</dbReference>
<dbReference type="Gene3D" id="2.160.20.10">
    <property type="entry name" value="Single-stranded right-handed beta-helix, Pectin lyase-like"/>
    <property type="match status" value="1"/>
</dbReference>
<dbReference type="InterPro" id="IPR052063">
    <property type="entry name" value="Polysaccharide_Lyase_1"/>
</dbReference>
<evidence type="ECO:0008006" key="7">
    <source>
        <dbReference type="Google" id="ProtNLM"/>
    </source>
</evidence>
<proteinExistence type="predicted"/>
<organism evidence="5 6">
    <name type="scientific">Oharaeibacter diazotrophicus</name>
    <dbReference type="NCBI Taxonomy" id="1920512"/>
    <lineage>
        <taxon>Bacteria</taxon>
        <taxon>Pseudomonadati</taxon>
        <taxon>Pseudomonadota</taxon>
        <taxon>Alphaproteobacteria</taxon>
        <taxon>Hyphomicrobiales</taxon>
        <taxon>Pleomorphomonadaceae</taxon>
        <taxon>Oharaeibacter</taxon>
    </lineage>
</organism>
<feature type="region of interest" description="Disordered" evidence="3">
    <location>
        <begin position="411"/>
        <end position="460"/>
    </location>
</feature>
<feature type="chain" id="PRO_5020368240" description="Pectate lyase" evidence="4">
    <location>
        <begin position="30"/>
        <end position="488"/>
    </location>
</feature>
<keyword evidence="2" id="KW-0325">Glycoprotein</keyword>
<evidence type="ECO:0000313" key="6">
    <source>
        <dbReference type="Proteomes" id="UP000294547"/>
    </source>
</evidence>
<evidence type="ECO:0000256" key="1">
    <source>
        <dbReference type="ARBA" id="ARBA00022723"/>
    </source>
</evidence>
<dbReference type="Proteomes" id="UP000294547">
    <property type="component" value="Unassembled WGS sequence"/>
</dbReference>
<keyword evidence="4" id="KW-0732">Signal</keyword>
<keyword evidence="1" id="KW-0479">Metal-binding</keyword>
<dbReference type="PANTHER" id="PTHR42970:SF1">
    <property type="entry name" value="PECTATE LYASE C-RELATED"/>
    <property type="match status" value="1"/>
</dbReference>
<evidence type="ECO:0000256" key="4">
    <source>
        <dbReference type="SAM" id="SignalP"/>
    </source>
</evidence>
<dbReference type="OrthoDB" id="8737820at2"/>
<dbReference type="GO" id="GO:0046872">
    <property type="term" value="F:metal ion binding"/>
    <property type="evidence" value="ECO:0007669"/>
    <property type="project" value="UniProtKB-KW"/>
</dbReference>
<reference evidence="5 6" key="1">
    <citation type="submission" date="2019-03" db="EMBL/GenBank/DDBJ databases">
        <title>Genomic Encyclopedia of Type Strains, Phase IV (KMG-IV): sequencing the most valuable type-strain genomes for metagenomic binning, comparative biology and taxonomic classification.</title>
        <authorList>
            <person name="Goeker M."/>
        </authorList>
    </citation>
    <scope>NUCLEOTIDE SEQUENCE [LARGE SCALE GENOMIC DNA]</scope>
    <source>
        <strain evidence="5 6">DSM 102969</strain>
    </source>
</reference>
<name>A0A4R6RKS1_9HYPH</name>